<organism evidence="1">
    <name type="scientific">Lotus japonicus</name>
    <name type="common">Lotus corniculatus var. japonicus</name>
    <dbReference type="NCBI Taxonomy" id="34305"/>
    <lineage>
        <taxon>Eukaryota</taxon>
        <taxon>Viridiplantae</taxon>
        <taxon>Streptophyta</taxon>
        <taxon>Embryophyta</taxon>
        <taxon>Tracheophyta</taxon>
        <taxon>Spermatophyta</taxon>
        <taxon>Magnoliopsida</taxon>
        <taxon>eudicotyledons</taxon>
        <taxon>Gunneridae</taxon>
        <taxon>Pentapetalae</taxon>
        <taxon>rosids</taxon>
        <taxon>fabids</taxon>
        <taxon>Fabales</taxon>
        <taxon>Fabaceae</taxon>
        <taxon>Papilionoideae</taxon>
        <taxon>50 kb inversion clade</taxon>
        <taxon>NPAAA clade</taxon>
        <taxon>Hologalegina</taxon>
        <taxon>robinioid clade</taxon>
        <taxon>Loteae</taxon>
        <taxon>Lotus</taxon>
    </lineage>
</organism>
<reference evidence="1" key="1">
    <citation type="submission" date="2012-05" db="EMBL/GenBank/DDBJ databases">
        <authorList>
            <person name="Krishnakumar V."/>
            <person name="Cheung F."/>
            <person name="Xiao Y."/>
            <person name="Chan A."/>
            <person name="Moskal W.A."/>
            <person name="Town C.D."/>
        </authorList>
    </citation>
    <scope>NUCLEOTIDE SEQUENCE</scope>
</reference>
<accession>I3S6A9</accession>
<protein>
    <submittedName>
        <fullName evidence="1">Uncharacterized protein</fullName>
    </submittedName>
</protein>
<proteinExistence type="evidence at transcript level"/>
<evidence type="ECO:0000313" key="1">
    <source>
        <dbReference type="EMBL" id="AFK35801.1"/>
    </source>
</evidence>
<dbReference type="EMBL" id="BT136006">
    <property type="protein sequence ID" value="AFK35801.1"/>
    <property type="molecule type" value="mRNA"/>
</dbReference>
<sequence>MNLPAINTIFALRSVAEFLHAYTLVIYHNSEPFRNQIMKHANHSIQILRTFIPRVHCSICFSYFEYLGSCKYDSNDSLIRAVP</sequence>
<dbReference type="AlphaFoldDB" id="I3S6A9"/>
<name>I3S6A9_LOTJA</name>